<feature type="transmembrane region" description="Helical" evidence="1">
    <location>
        <begin position="7"/>
        <end position="26"/>
    </location>
</feature>
<organism evidence="2 3">
    <name type="scientific">Halobacillus shinanisalinarum</name>
    <dbReference type="NCBI Taxonomy" id="2932258"/>
    <lineage>
        <taxon>Bacteria</taxon>
        <taxon>Bacillati</taxon>
        <taxon>Bacillota</taxon>
        <taxon>Bacilli</taxon>
        <taxon>Bacillales</taxon>
        <taxon>Bacillaceae</taxon>
        <taxon>Halobacillus</taxon>
    </lineage>
</organism>
<name>A0ABY4GXQ6_9BACI</name>
<evidence type="ECO:0000256" key="1">
    <source>
        <dbReference type="SAM" id="Phobius"/>
    </source>
</evidence>
<dbReference type="RefSeq" id="WP_244752448.1">
    <property type="nucleotide sequence ID" value="NZ_CP095074.1"/>
</dbReference>
<evidence type="ECO:0000313" key="2">
    <source>
        <dbReference type="EMBL" id="UOQ92844.1"/>
    </source>
</evidence>
<keyword evidence="3" id="KW-1185">Reference proteome</keyword>
<feature type="transmembrane region" description="Helical" evidence="1">
    <location>
        <begin position="32"/>
        <end position="49"/>
    </location>
</feature>
<protein>
    <submittedName>
        <fullName evidence="2">Uncharacterized protein</fullName>
    </submittedName>
</protein>
<dbReference type="Proteomes" id="UP000831880">
    <property type="component" value="Chromosome"/>
</dbReference>
<keyword evidence="1" id="KW-1133">Transmembrane helix</keyword>
<accession>A0ABY4GXQ6</accession>
<reference evidence="2 3" key="1">
    <citation type="submission" date="2022-04" db="EMBL/GenBank/DDBJ databases">
        <title>Halobacillus sp. isolated from saltern.</title>
        <authorList>
            <person name="Won M."/>
            <person name="Lee C.-M."/>
            <person name="Woen H.-Y."/>
            <person name="Kwon S.-W."/>
        </authorList>
    </citation>
    <scope>NUCLEOTIDE SEQUENCE [LARGE SCALE GENOMIC DNA]</scope>
    <source>
        <strain evidence="2 3">SSTM10-2</strain>
    </source>
</reference>
<sequence>MKRWVILGYIPLFILLIMFHIFGLMFLFPLYITAPLLFVSIYMFIALIYHRKRFRGFIK</sequence>
<keyword evidence="1" id="KW-0812">Transmembrane</keyword>
<proteinExistence type="predicted"/>
<dbReference type="EMBL" id="CP095074">
    <property type="protein sequence ID" value="UOQ92844.1"/>
    <property type="molecule type" value="Genomic_DNA"/>
</dbReference>
<keyword evidence="1" id="KW-0472">Membrane</keyword>
<gene>
    <name evidence="2" type="ORF">MUO14_20910</name>
</gene>
<evidence type="ECO:0000313" key="3">
    <source>
        <dbReference type="Proteomes" id="UP000831880"/>
    </source>
</evidence>